<dbReference type="AlphaFoldDB" id="A0A927PN61"/>
<dbReference type="PANTHER" id="PTHR30330">
    <property type="entry name" value="AGSS FAMILY TRANSPORTER, SODIUM-ALANINE"/>
    <property type="match status" value="1"/>
</dbReference>
<evidence type="ECO:0000313" key="11">
    <source>
        <dbReference type="Proteomes" id="UP000642993"/>
    </source>
</evidence>
<sequence>MEDVIDTITSINDIYWYFVVAVLVLSGIYYTIRSGVLQITMIGDMFRSVAEPALVMENGKKGLSAFQSFTIAAAARVGTGNIAGVAIAITIGGPGAIFWMWLTAIVGAATAFIESTLAQLYKIKDVDSYRGGPAYYITYGLRNRHIAIAFSLIALVTYSLVFNTVQANTISDVVQTSTGNSSGMFTVGIGVLLAGLTALVVFGGVRRIARVTEVLVPVMALSYVGLGLLVVALNISEVPNMFLLIIENAFGIQEIVGGGIAAVIMNGIRRGLYSNEAGMGSIPNVSATAAVSHPVKQGLVQSLGVYFDTLLICSMTAFIILLADPSYGVGREGASLTQEALALQFGDWAIHYLAVVIFFLAFSSVLGNYYVGEANMAFLNSSSLAILLFRMAVVACVFLGSVASLALVWSLADLSMGFMVTINLLVIAPLSVVVFRLLKHYREQRAQGLDPVFVRSDMPDLTGVECGGSRTEAAGGAENR</sequence>
<dbReference type="PANTHER" id="PTHR30330:SF1">
    <property type="entry name" value="AMINO-ACID CARRIER PROTEIN ALST"/>
    <property type="match status" value="1"/>
</dbReference>
<keyword evidence="11" id="KW-1185">Reference proteome</keyword>
<evidence type="ECO:0000256" key="6">
    <source>
        <dbReference type="ARBA" id="ARBA00022847"/>
    </source>
</evidence>
<keyword evidence="4 9" id="KW-1003">Cell membrane</keyword>
<feature type="transmembrane region" description="Helical" evidence="9">
    <location>
        <begin position="185"/>
        <end position="202"/>
    </location>
</feature>
<comment type="caution">
    <text evidence="10">The sequence shown here is derived from an EMBL/GenBank/DDBJ whole genome shotgun (WGS) entry which is preliminary data.</text>
</comment>
<dbReference type="GO" id="GO:0005886">
    <property type="term" value="C:plasma membrane"/>
    <property type="evidence" value="ECO:0007669"/>
    <property type="project" value="UniProtKB-SubCell"/>
</dbReference>
<feature type="transmembrane region" description="Helical" evidence="9">
    <location>
        <begin position="146"/>
        <end position="165"/>
    </location>
</feature>
<dbReference type="Gene3D" id="1.20.1740.10">
    <property type="entry name" value="Amino acid/polyamine transporter I"/>
    <property type="match status" value="1"/>
</dbReference>
<organism evidence="10 11">
    <name type="scientific">Lolliginicoccus lacisalsi</name>
    <dbReference type="NCBI Taxonomy" id="2742202"/>
    <lineage>
        <taxon>Bacteria</taxon>
        <taxon>Bacillati</taxon>
        <taxon>Actinomycetota</taxon>
        <taxon>Actinomycetes</taxon>
        <taxon>Mycobacteriales</taxon>
        <taxon>Hoyosellaceae</taxon>
        <taxon>Lolliginicoccus</taxon>
    </lineage>
</organism>
<dbReference type="EMBL" id="JACYWE010000009">
    <property type="protein sequence ID" value="MBD8507637.1"/>
    <property type="molecule type" value="Genomic_DNA"/>
</dbReference>
<keyword evidence="5 9" id="KW-0812">Transmembrane</keyword>
<keyword evidence="8 9" id="KW-0472">Membrane</keyword>
<gene>
    <name evidence="10" type="ORF">HT102_14210</name>
</gene>
<dbReference type="FunFam" id="1.20.1740.10:FF:000004">
    <property type="entry name" value="Sodium:alanine symporter family protein"/>
    <property type="match status" value="1"/>
</dbReference>
<evidence type="ECO:0000256" key="4">
    <source>
        <dbReference type="ARBA" id="ARBA00022475"/>
    </source>
</evidence>
<dbReference type="PROSITE" id="PS00873">
    <property type="entry name" value="NA_ALANINE_SYMP"/>
    <property type="match status" value="1"/>
</dbReference>
<dbReference type="Proteomes" id="UP000642993">
    <property type="component" value="Unassembled WGS sequence"/>
</dbReference>
<feature type="transmembrane region" description="Helical" evidence="9">
    <location>
        <begin position="418"/>
        <end position="438"/>
    </location>
</feature>
<evidence type="ECO:0000313" key="10">
    <source>
        <dbReference type="EMBL" id="MBD8507637.1"/>
    </source>
</evidence>
<protein>
    <submittedName>
        <fullName evidence="10">Alanine:cation symporter family protein</fullName>
    </submittedName>
</protein>
<feature type="transmembrane region" description="Helical" evidence="9">
    <location>
        <begin position="303"/>
        <end position="323"/>
    </location>
</feature>
<feature type="transmembrane region" description="Helical" evidence="9">
    <location>
        <begin position="349"/>
        <end position="372"/>
    </location>
</feature>
<accession>A0A927PN61</accession>
<feature type="transmembrane region" description="Helical" evidence="9">
    <location>
        <begin position="384"/>
        <end position="412"/>
    </location>
</feature>
<keyword evidence="6 9" id="KW-0769">Symport</keyword>
<comment type="similarity">
    <text evidence="2 9">Belongs to the alanine or glycine:cation symporter (AGCS) (TC 2.A.25) family.</text>
</comment>
<evidence type="ECO:0000256" key="8">
    <source>
        <dbReference type="ARBA" id="ARBA00023136"/>
    </source>
</evidence>
<reference evidence="10" key="1">
    <citation type="submission" date="2020-09" db="EMBL/GenBank/DDBJ databases">
        <title>Hoyosella lacisalsi sp. nov., a halotolerant actinobacterium isolated from soil of Lake Gudzhirganskoe.</title>
        <authorList>
            <person name="Yang Q."/>
            <person name="Guo P.Y."/>
            <person name="Liu S.W."/>
            <person name="Li F.N."/>
            <person name="Sun C.H."/>
        </authorList>
    </citation>
    <scope>NUCLEOTIDE SEQUENCE</scope>
    <source>
        <strain evidence="10">G463</strain>
    </source>
</reference>
<comment type="subcellular location">
    <subcellularLocation>
        <location evidence="1 9">Cell membrane</location>
        <topology evidence="1 9">Multi-pass membrane protein</topology>
    </subcellularLocation>
</comment>
<dbReference type="NCBIfam" id="TIGR00835">
    <property type="entry name" value="agcS"/>
    <property type="match status" value="1"/>
</dbReference>
<feature type="transmembrane region" description="Helical" evidence="9">
    <location>
        <begin position="214"/>
        <end position="235"/>
    </location>
</feature>
<dbReference type="Pfam" id="PF01235">
    <property type="entry name" value="Na_Ala_symp"/>
    <property type="match status" value="1"/>
</dbReference>
<evidence type="ECO:0000256" key="5">
    <source>
        <dbReference type="ARBA" id="ARBA00022692"/>
    </source>
</evidence>
<feature type="transmembrane region" description="Helical" evidence="9">
    <location>
        <begin position="97"/>
        <end position="121"/>
    </location>
</feature>
<feature type="transmembrane region" description="Helical" evidence="9">
    <location>
        <begin position="14"/>
        <end position="32"/>
    </location>
</feature>
<dbReference type="GO" id="GO:0005283">
    <property type="term" value="F:amino acid:sodium symporter activity"/>
    <property type="evidence" value="ECO:0007669"/>
    <property type="project" value="InterPro"/>
</dbReference>
<dbReference type="RefSeq" id="WP_192040093.1">
    <property type="nucleotide sequence ID" value="NZ_JACYWE010000009.1"/>
</dbReference>
<evidence type="ECO:0000256" key="2">
    <source>
        <dbReference type="ARBA" id="ARBA00009261"/>
    </source>
</evidence>
<name>A0A927PN61_9ACTN</name>
<keyword evidence="3 9" id="KW-0813">Transport</keyword>
<keyword evidence="7 9" id="KW-1133">Transmembrane helix</keyword>
<evidence type="ECO:0000256" key="9">
    <source>
        <dbReference type="RuleBase" id="RU363064"/>
    </source>
</evidence>
<dbReference type="PRINTS" id="PR00175">
    <property type="entry name" value="NAALASMPORT"/>
</dbReference>
<evidence type="ECO:0000256" key="3">
    <source>
        <dbReference type="ARBA" id="ARBA00022448"/>
    </source>
</evidence>
<feature type="transmembrane region" description="Helical" evidence="9">
    <location>
        <begin position="69"/>
        <end position="91"/>
    </location>
</feature>
<proteinExistence type="inferred from homology"/>
<evidence type="ECO:0000256" key="7">
    <source>
        <dbReference type="ARBA" id="ARBA00022989"/>
    </source>
</evidence>
<evidence type="ECO:0000256" key="1">
    <source>
        <dbReference type="ARBA" id="ARBA00004651"/>
    </source>
</evidence>
<dbReference type="InterPro" id="IPR001463">
    <property type="entry name" value="Na/Ala_symport"/>
</dbReference>
<feature type="transmembrane region" description="Helical" evidence="9">
    <location>
        <begin position="241"/>
        <end position="264"/>
    </location>
</feature>